<geneLocation type="chloroplast" evidence="12"/>
<sequence length="695" mass="80361">MKFSLRWLQQIVDLKGIAFSILLEKLTISGFEIENIVHNSSANDTLFDLTTTANRQDVLSVIGLAREISCLVNRPLIYKFYNHSIFTHIDSLNLSDCNISLLDLSLVQMNYLYNNVSPLWLQYYLSNYGIESSNLLIDISEYIYLKWGQSIQILDKNKISTLPLHYSLFSLQKINSNLLSSQNIQLEVLKYDNLILSTIGFYTNPSVQCDILTNSIIIFGQVCNKKYIKNMQKQLNFSTDLSKKCLKSGSRSDFLNAIYEAVQLVGSFGFAILGKFYGYNKSYDIPKTIILERRSIHSILGSVRLGLYSYLTVKEIISLLKSLNFVVIYDDLKNTFKIQVPINRQGDVKRPIDIIEEIGRVYGFNKFLSKLPDIRKNRMFAYNLFIDRILKVRYLLRHLGLSEVQNYSLHNNTIPYNTTEVTIFNPLVQDQSYLRSSLIGQLIINQQYNLRQGNKNVAIFEIGKIFKLNSSSIRLNTICSSYESLSLAGLIANSAFLRQSWSEKPQPLSWFHAKGLIEEFLDKLEVIAIWKTVNNLNESSLFFNVIKLLKINRTAIIYNMNNQEIGIFGQLSHHYGAFTYIFEFDFMKLMASVKSYNHINSIIHPYSSYPSVTRDISLTLKNFSSIYAIKEQIYSFNNSLIESVEVFNHYKNSYSNFYSVGLRVIYRANNRTLNYDDLNRIDKEIENLLNKYRSC</sequence>
<evidence type="ECO:0000256" key="1">
    <source>
        <dbReference type="ARBA" id="ARBA00001946"/>
    </source>
</evidence>
<evidence type="ECO:0000256" key="2">
    <source>
        <dbReference type="ARBA" id="ARBA00012814"/>
    </source>
</evidence>
<dbReference type="InterPro" id="IPR005121">
    <property type="entry name" value="Fdx_antiC-bd"/>
</dbReference>
<dbReference type="GeneID" id="37622867"/>
<evidence type="ECO:0000256" key="3">
    <source>
        <dbReference type="ARBA" id="ARBA00022598"/>
    </source>
</evidence>
<accession>A0A345U6V7</accession>
<organism evidence="12">
    <name type="scientific">Gracilaria caudata</name>
    <dbReference type="NCBI Taxonomy" id="2572395"/>
    <lineage>
        <taxon>Eukaryota</taxon>
        <taxon>Rhodophyta</taxon>
        <taxon>Florideophyceae</taxon>
        <taxon>Rhodymeniophycidae</taxon>
        <taxon>Gracilariales</taxon>
        <taxon>Gracilariaceae</taxon>
        <taxon>Gracilaria</taxon>
    </lineage>
</organism>
<dbReference type="Pfam" id="PF03147">
    <property type="entry name" value="FDX-ACB"/>
    <property type="match status" value="1"/>
</dbReference>
<evidence type="ECO:0000256" key="4">
    <source>
        <dbReference type="ARBA" id="ARBA00022723"/>
    </source>
</evidence>
<keyword evidence="6" id="KW-0067">ATP-binding</keyword>
<keyword evidence="7" id="KW-0460">Magnesium</keyword>
<dbReference type="Gene3D" id="3.50.40.10">
    <property type="entry name" value="Phenylalanyl-trna Synthetase, Chain B, domain 3"/>
    <property type="match status" value="1"/>
</dbReference>
<dbReference type="InterPro" id="IPR009061">
    <property type="entry name" value="DNA-bd_dom_put_sf"/>
</dbReference>
<dbReference type="SUPFAM" id="SSF55681">
    <property type="entry name" value="Class II aaRS and biotin synthetases"/>
    <property type="match status" value="1"/>
</dbReference>
<feature type="domain" description="B5" evidence="11">
    <location>
        <begin position="284"/>
        <end position="369"/>
    </location>
</feature>
<dbReference type="RefSeq" id="YP_009510520.1">
    <property type="nucleotide sequence ID" value="NC_039139.1"/>
</dbReference>
<dbReference type="GO" id="GO:0000287">
    <property type="term" value="F:magnesium ion binding"/>
    <property type="evidence" value="ECO:0007669"/>
    <property type="project" value="InterPro"/>
</dbReference>
<evidence type="ECO:0000256" key="6">
    <source>
        <dbReference type="ARBA" id="ARBA00022840"/>
    </source>
</evidence>
<dbReference type="SMART" id="SM00896">
    <property type="entry name" value="FDX-ACB"/>
    <property type="match status" value="1"/>
</dbReference>
<dbReference type="PROSITE" id="PS51447">
    <property type="entry name" value="FDX_ACB"/>
    <property type="match status" value="1"/>
</dbReference>
<dbReference type="PANTHER" id="PTHR10947:SF0">
    <property type="entry name" value="PHENYLALANINE--TRNA LIGASE BETA SUBUNIT"/>
    <property type="match status" value="1"/>
</dbReference>
<dbReference type="GO" id="GO:0006432">
    <property type="term" value="P:phenylalanyl-tRNA aminoacylation"/>
    <property type="evidence" value="ECO:0007669"/>
    <property type="project" value="InterPro"/>
</dbReference>
<keyword evidence="5" id="KW-0547">Nucleotide-binding</keyword>
<dbReference type="Pfam" id="PF03484">
    <property type="entry name" value="B5"/>
    <property type="match status" value="1"/>
</dbReference>
<dbReference type="InterPro" id="IPR045060">
    <property type="entry name" value="Phe-tRNA-ligase_IIc_bsu"/>
</dbReference>
<dbReference type="InterPro" id="IPR020825">
    <property type="entry name" value="Phe-tRNA_synthase-like_B3/B4"/>
</dbReference>
<dbReference type="Gene3D" id="3.30.70.380">
    <property type="entry name" value="Ferrodoxin-fold anticodon-binding domain"/>
    <property type="match status" value="1"/>
</dbReference>
<dbReference type="InterPro" id="IPR005147">
    <property type="entry name" value="tRNA_synthase_B5-dom"/>
</dbReference>
<dbReference type="Gene3D" id="3.30.56.10">
    <property type="match status" value="2"/>
</dbReference>
<dbReference type="GO" id="GO:0003723">
    <property type="term" value="F:RNA binding"/>
    <property type="evidence" value="ECO:0007669"/>
    <property type="project" value="InterPro"/>
</dbReference>
<evidence type="ECO:0000259" key="11">
    <source>
        <dbReference type="PROSITE" id="PS51483"/>
    </source>
</evidence>
<dbReference type="SUPFAM" id="SSF54991">
    <property type="entry name" value="Anticodon-binding domain of PheRS"/>
    <property type="match status" value="1"/>
</dbReference>
<evidence type="ECO:0000256" key="8">
    <source>
        <dbReference type="ARBA" id="ARBA00022917"/>
    </source>
</evidence>
<dbReference type="SUPFAM" id="SSF56037">
    <property type="entry name" value="PheT/TilS domain"/>
    <property type="match status" value="1"/>
</dbReference>
<dbReference type="Pfam" id="PF03483">
    <property type="entry name" value="B3_4"/>
    <property type="match status" value="1"/>
</dbReference>
<reference evidence="12" key="1">
    <citation type="journal article" date="2018" name="J. Phycol.">
        <title>Organellar genomics: a useful tool to study evolutionary relationships and molecular evolution in Gracilariaceae (Rhodophyta).</title>
        <authorList>
            <person name="Iha C."/>
            <person name="Grassa C.J."/>
            <person name="de M Lyra G."/>
            <person name="Davis C.C."/>
            <person name="Verbruggen H."/>
            <person name="Oliveira M.C."/>
        </authorList>
    </citation>
    <scope>NUCLEOTIDE SEQUENCE</scope>
</reference>
<evidence type="ECO:0000256" key="7">
    <source>
        <dbReference type="ARBA" id="ARBA00022842"/>
    </source>
</evidence>
<protein>
    <recommendedName>
        <fullName evidence="2">phenylalanine--tRNA ligase</fullName>
        <ecNumber evidence="2">6.1.1.20</ecNumber>
    </recommendedName>
</protein>
<keyword evidence="12" id="KW-0150">Chloroplast</keyword>
<gene>
    <name evidence="12" type="primary">syfB</name>
</gene>
<dbReference type="Pfam" id="PF17759">
    <property type="entry name" value="tRNA_synthFbeta"/>
    <property type="match status" value="1"/>
</dbReference>
<dbReference type="InterPro" id="IPR036690">
    <property type="entry name" value="Fdx_antiC-bd_sf"/>
</dbReference>
<comment type="cofactor">
    <cofactor evidence="1">
        <name>Mg(2+)</name>
        <dbReference type="ChEBI" id="CHEBI:18420"/>
    </cofactor>
</comment>
<evidence type="ECO:0000313" key="12">
    <source>
        <dbReference type="EMBL" id="AXI96193.1"/>
    </source>
</evidence>
<dbReference type="SMART" id="SM00874">
    <property type="entry name" value="B5"/>
    <property type="match status" value="1"/>
</dbReference>
<dbReference type="SUPFAM" id="SSF46955">
    <property type="entry name" value="Putative DNA-binding domain"/>
    <property type="match status" value="2"/>
</dbReference>
<dbReference type="EMBL" id="MH396009">
    <property type="protein sequence ID" value="AXI96193.1"/>
    <property type="molecule type" value="Genomic_DNA"/>
</dbReference>
<evidence type="ECO:0000256" key="5">
    <source>
        <dbReference type="ARBA" id="ARBA00022741"/>
    </source>
</evidence>
<dbReference type="InterPro" id="IPR045864">
    <property type="entry name" value="aa-tRNA-synth_II/BPL/LPL"/>
</dbReference>
<keyword evidence="9" id="KW-0030">Aminoacyl-tRNA synthetase</keyword>
<dbReference type="Gene3D" id="3.30.930.10">
    <property type="entry name" value="Bira Bifunctional Protein, Domain 2"/>
    <property type="match status" value="1"/>
</dbReference>
<dbReference type="InterPro" id="IPR005146">
    <property type="entry name" value="B3/B4_tRNA-bd"/>
</dbReference>
<keyword evidence="8" id="KW-0648">Protein biosynthesis</keyword>
<evidence type="ECO:0000259" key="10">
    <source>
        <dbReference type="PROSITE" id="PS51447"/>
    </source>
</evidence>
<dbReference type="GO" id="GO:0004826">
    <property type="term" value="F:phenylalanine-tRNA ligase activity"/>
    <property type="evidence" value="ECO:0007669"/>
    <property type="project" value="UniProtKB-EC"/>
</dbReference>
<keyword evidence="12" id="KW-0934">Plastid</keyword>
<evidence type="ECO:0000256" key="9">
    <source>
        <dbReference type="ARBA" id="ARBA00023146"/>
    </source>
</evidence>
<dbReference type="InterPro" id="IPR041616">
    <property type="entry name" value="PheRS_beta_core"/>
</dbReference>
<dbReference type="PROSITE" id="PS51483">
    <property type="entry name" value="B5"/>
    <property type="match status" value="1"/>
</dbReference>
<feature type="domain" description="FDX-ACB" evidence="10">
    <location>
        <begin position="607"/>
        <end position="695"/>
    </location>
</feature>
<proteinExistence type="predicted"/>
<keyword evidence="4" id="KW-0479">Metal-binding</keyword>
<keyword evidence="3 12" id="KW-0436">Ligase</keyword>
<dbReference type="AlphaFoldDB" id="A0A345U6V7"/>
<dbReference type="PANTHER" id="PTHR10947">
    <property type="entry name" value="PHENYLALANYL-TRNA SYNTHETASE BETA CHAIN AND LEUCINE-RICH REPEAT-CONTAINING PROTEIN 47"/>
    <property type="match status" value="1"/>
</dbReference>
<name>A0A345U6V7_9FLOR</name>
<dbReference type="GO" id="GO:0009328">
    <property type="term" value="C:phenylalanine-tRNA ligase complex"/>
    <property type="evidence" value="ECO:0007669"/>
    <property type="project" value="TreeGrafter"/>
</dbReference>
<dbReference type="GO" id="GO:0005524">
    <property type="term" value="F:ATP binding"/>
    <property type="evidence" value="ECO:0007669"/>
    <property type="project" value="UniProtKB-KW"/>
</dbReference>
<dbReference type="EC" id="6.1.1.20" evidence="2"/>